<keyword evidence="3" id="KW-1185">Reference proteome</keyword>
<dbReference type="eggNOG" id="ENOG5033DGB">
    <property type="taxonomic scope" value="Bacteria"/>
</dbReference>
<dbReference type="SUPFAM" id="SSF159888">
    <property type="entry name" value="YdhG-like"/>
    <property type="match status" value="1"/>
</dbReference>
<evidence type="ECO:0000313" key="2">
    <source>
        <dbReference type="EMBL" id="AEA27373.1"/>
    </source>
</evidence>
<dbReference type="KEGG" id="pdx:Psed_5237"/>
<accession>F4CTE8</accession>
<evidence type="ECO:0008006" key="4">
    <source>
        <dbReference type="Google" id="ProtNLM"/>
    </source>
</evidence>
<dbReference type="EMBL" id="CP002593">
    <property type="protein sequence ID" value="AEA27373.1"/>
    <property type="molecule type" value="Genomic_DNA"/>
</dbReference>
<proteinExistence type="predicted"/>
<protein>
    <recommendedName>
        <fullName evidence="4">YdhG-like domain-containing protein</fullName>
    </recommendedName>
</protein>
<feature type="region of interest" description="Disordered" evidence="1">
    <location>
        <begin position="105"/>
        <end position="142"/>
    </location>
</feature>
<dbReference type="STRING" id="675635.Psed_5237"/>
<organism evidence="2 3">
    <name type="scientific">Pseudonocardia dioxanivorans (strain ATCC 55486 / DSM 44775 / JCM 13855 / CB1190)</name>
    <dbReference type="NCBI Taxonomy" id="675635"/>
    <lineage>
        <taxon>Bacteria</taxon>
        <taxon>Bacillati</taxon>
        <taxon>Actinomycetota</taxon>
        <taxon>Actinomycetes</taxon>
        <taxon>Pseudonocardiales</taxon>
        <taxon>Pseudonocardiaceae</taxon>
        <taxon>Pseudonocardia</taxon>
    </lineage>
</organism>
<dbReference type="HOGENOM" id="CLU_1420407_0_0_11"/>
<dbReference type="AlphaFoldDB" id="F4CTE8"/>
<reference evidence="2 3" key="1">
    <citation type="journal article" date="2011" name="J. Bacteriol.">
        <title>Genome sequence of the 1,4-dioxane-degrading Pseudonocardia dioxanivorans strain CB1190.</title>
        <authorList>
            <person name="Sales C.M."/>
            <person name="Mahendra S."/>
            <person name="Grostern A."/>
            <person name="Parales R.E."/>
            <person name="Goodwin L.A."/>
            <person name="Woyke T."/>
            <person name="Nolan M."/>
            <person name="Lapidus A."/>
            <person name="Chertkov O."/>
            <person name="Ovchinnikova G."/>
            <person name="Sczyrba A."/>
            <person name="Alvarez-Cohen L."/>
        </authorList>
    </citation>
    <scope>NUCLEOTIDE SEQUENCE [LARGE SCALE GENOMIC DNA]</scope>
    <source>
        <strain evidence="3">ATCC 55486 / DSM 44775 / JCM 13855 / CB1190</strain>
    </source>
</reference>
<dbReference type="Proteomes" id="UP000007809">
    <property type="component" value="Chromosome"/>
</dbReference>
<gene>
    <name evidence="2" type="ordered locus">Psed_5237</name>
</gene>
<sequence length="191" mass="20852">MRARTLPDMSEPGTPQEYIDTLAEPRRGDIAALDALIREAAPDLEPVLAGRMLGYGPFHYRYASGREGDATLIALASRKRYISVYVLCSTEGAYLAERYAPRLTGRRSGSRACGSHAPPPSTPRSCGSSWGGGPARPGRCHDRRTCVIPGPHLTARDRAGRARTRGSRVTAWNSPVPHSGFHRPSEIVPWY</sequence>
<evidence type="ECO:0000256" key="1">
    <source>
        <dbReference type="SAM" id="MobiDB-lite"/>
    </source>
</evidence>
<evidence type="ECO:0000313" key="3">
    <source>
        <dbReference type="Proteomes" id="UP000007809"/>
    </source>
</evidence>
<name>F4CTE8_PSEUX</name>